<keyword evidence="5" id="KW-1185">Reference proteome</keyword>
<dbReference type="InterPro" id="IPR036291">
    <property type="entry name" value="NAD(P)-bd_dom_sf"/>
</dbReference>
<protein>
    <submittedName>
        <fullName evidence="4">NAD-dependent epimerase/dehydratase family protein</fullName>
    </submittedName>
</protein>
<organism evidence="4 5">
    <name type="scientific">Dyella mobilis</name>
    <dbReference type="NCBI Taxonomy" id="1849582"/>
    <lineage>
        <taxon>Bacteria</taxon>
        <taxon>Pseudomonadati</taxon>
        <taxon>Pseudomonadota</taxon>
        <taxon>Gammaproteobacteria</taxon>
        <taxon>Lysobacterales</taxon>
        <taxon>Rhodanobacteraceae</taxon>
        <taxon>Dyella</taxon>
    </lineage>
</organism>
<comment type="pathway">
    <text evidence="1">Bacterial outer membrane biogenesis; LPS O-antigen biosynthesis.</text>
</comment>
<dbReference type="Gene3D" id="3.40.50.720">
    <property type="entry name" value="NAD(P)-binding Rossmann-like Domain"/>
    <property type="match status" value="1"/>
</dbReference>
<evidence type="ECO:0000256" key="2">
    <source>
        <dbReference type="ARBA" id="ARBA00007637"/>
    </source>
</evidence>
<dbReference type="EMBL" id="JADIKF010000039">
    <property type="protein sequence ID" value="MBM7130060.1"/>
    <property type="molecule type" value="Genomic_DNA"/>
</dbReference>
<evidence type="ECO:0000259" key="3">
    <source>
        <dbReference type="Pfam" id="PF01370"/>
    </source>
</evidence>
<gene>
    <name evidence="4" type="ORF">ISS99_11010</name>
</gene>
<evidence type="ECO:0000313" key="5">
    <source>
        <dbReference type="Proteomes" id="UP001430193"/>
    </source>
</evidence>
<dbReference type="Proteomes" id="UP001430193">
    <property type="component" value="Unassembled WGS sequence"/>
</dbReference>
<sequence>MRNHTVILGAGGFIGRHLVNALAPVSKKLTALVRHPIDFGYANVETVTGEFKAPEDFSAVLTPGCDVVHLASVSTPGSSAGKPTPELQGNIQITTALLEALQNRSDAKLLYMSSGGSLYSGNIEGEASESSPVNPRSYHGAGKFASEWFISAWCQQYEATATALRPSNIYGPGQPERAGFGIIPAALGKTIRGEMLPIWGDGTTVRDYLYIDDLISLCLKIVESPMPRGFSVLNAGSGLGISLNELLDLVEKVTRMPLTRQYTCSRVVDAKRVVLDNNLARSRYGWMPATTIARGLEQTWNSYRLTHR</sequence>
<feature type="domain" description="NAD-dependent epimerase/dehydratase" evidence="3">
    <location>
        <begin position="6"/>
        <end position="225"/>
    </location>
</feature>
<dbReference type="PANTHER" id="PTHR43000">
    <property type="entry name" value="DTDP-D-GLUCOSE 4,6-DEHYDRATASE-RELATED"/>
    <property type="match status" value="1"/>
</dbReference>
<comment type="similarity">
    <text evidence="2">Belongs to the NAD(P)-dependent epimerase/dehydratase family.</text>
</comment>
<evidence type="ECO:0000256" key="1">
    <source>
        <dbReference type="ARBA" id="ARBA00005125"/>
    </source>
</evidence>
<proteinExistence type="inferred from homology"/>
<dbReference type="SUPFAM" id="SSF51735">
    <property type="entry name" value="NAD(P)-binding Rossmann-fold domains"/>
    <property type="match status" value="1"/>
</dbReference>
<name>A0ABS2KGQ3_9GAMM</name>
<comment type="caution">
    <text evidence="4">The sequence shown here is derived from an EMBL/GenBank/DDBJ whole genome shotgun (WGS) entry which is preliminary data.</text>
</comment>
<reference evidence="4" key="1">
    <citation type="submission" date="2020-10" db="EMBL/GenBank/DDBJ databases">
        <title>Phylogeny of dyella-like bacteria.</title>
        <authorList>
            <person name="Fu J."/>
        </authorList>
    </citation>
    <scope>NUCLEOTIDE SEQUENCE</scope>
    <source>
        <strain evidence="4">DHON07</strain>
    </source>
</reference>
<dbReference type="RefSeq" id="WP_204631680.1">
    <property type="nucleotide sequence ID" value="NZ_BSOC01000002.1"/>
</dbReference>
<dbReference type="InterPro" id="IPR001509">
    <property type="entry name" value="Epimerase_deHydtase"/>
</dbReference>
<accession>A0ABS2KGQ3</accession>
<evidence type="ECO:0000313" key="4">
    <source>
        <dbReference type="EMBL" id="MBM7130060.1"/>
    </source>
</evidence>
<dbReference type="Pfam" id="PF01370">
    <property type="entry name" value="Epimerase"/>
    <property type="match status" value="1"/>
</dbReference>